<dbReference type="Proteomes" id="UP000053372">
    <property type="component" value="Unassembled WGS sequence"/>
</dbReference>
<evidence type="ECO:0000256" key="3">
    <source>
        <dbReference type="ARBA" id="ARBA00022729"/>
    </source>
</evidence>
<keyword evidence="4 6" id="KW-0697">Rotamase</keyword>
<evidence type="ECO:0000313" key="8">
    <source>
        <dbReference type="EMBL" id="KST70332.1"/>
    </source>
</evidence>
<dbReference type="InterPro" id="IPR046357">
    <property type="entry name" value="PPIase_dom_sf"/>
</dbReference>
<dbReference type="EMBL" id="LMTZ01000001">
    <property type="protein sequence ID" value="KST70332.1"/>
    <property type="molecule type" value="Genomic_DNA"/>
</dbReference>
<keyword evidence="5 6" id="KW-0413">Isomerase</keyword>
<dbReference type="AlphaFoldDB" id="A0A0V8A0M5"/>
<feature type="domain" description="PpiC" evidence="7">
    <location>
        <begin position="125"/>
        <end position="208"/>
    </location>
</feature>
<evidence type="ECO:0000256" key="2">
    <source>
        <dbReference type="ARBA" id="ARBA00013194"/>
    </source>
</evidence>
<dbReference type="InterPro" id="IPR000297">
    <property type="entry name" value="PPIase_PpiC"/>
</dbReference>
<dbReference type="InterPro" id="IPR050245">
    <property type="entry name" value="PrsA_foldase"/>
</dbReference>
<comment type="caution">
    <text evidence="8">The sequence shown here is derived from an EMBL/GenBank/DDBJ whole genome shotgun (WGS) entry which is preliminary data.</text>
</comment>
<dbReference type="InterPro" id="IPR027304">
    <property type="entry name" value="Trigger_fact/SurA_dom_sf"/>
</dbReference>
<dbReference type="SUPFAM" id="SSF54534">
    <property type="entry name" value="FKBP-like"/>
    <property type="match status" value="1"/>
</dbReference>
<sequence length="259" mass="29877">MQDSLSISSHDAIHYIKISCQLPGVIEAIASEKIMTQAAQKLGIKVEEAQIQQEGDRFRAAKKLVKAQDTWIWLQQHHLSVDNFEELIYKKILSQKLATHLFEDKVESFFFQNKLDYLAAVTYEIILDDKDLALELFYALQEGETTFIDVTREYISNPDIRRTGGYQGIRRRIDFRPEIASAVFAAKPPQAIKPITTNQGVYLIWVEEIIQPELDDKLRQQIITELFNTWLKQEISRMQIITQFDSVVNTQKSPFVLGA</sequence>
<keyword evidence="9" id="KW-1185">Reference proteome</keyword>
<keyword evidence="3" id="KW-0732">Signal</keyword>
<evidence type="ECO:0000259" key="7">
    <source>
        <dbReference type="PROSITE" id="PS50198"/>
    </source>
</evidence>
<evidence type="ECO:0000256" key="5">
    <source>
        <dbReference type="ARBA" id="ARBA00023235"/>
    </source>
</evidence>
<dbReference type="Gene3D" id="3.10.50.40">
    <property type="match status" value="1"/>
</dbReference>
<dbReference type="EC" id="5.2.1.8" evidence="2"/>
<reference evidence="8 9" key="1">
    <citation type="journal article" date="2015" name="Genome Announc.">
        <title>Draft Genome of the Euendolithic (true boring) Cyanobacterium Mastigocoleus testarum strain BC008.</title>
        <authorList>
            <person name="Guida B.S."/>
            <person name="Garcia-Pichel F."/>
        </authorList>
    </citation>
    <scope>NUCLEOTIDE SEQUENCE [LARGE SCALE GENOMIC DNA]</scope>
    <source>
        <strain evidence="8 9">BC008</strain>
    </source>
</reference>
<comment type="catalytic activity">
    <reaction evidence="1">
        <text>[protein]-peptidylproline (omega=180) = [protein]-peptidylproline (omega=0)</text>
        <dbReference type="Rhea" id="RHEA:16237"/>
        <dbReference type="Rhea" id="RHEA-COMP:10747"/>
        <dbReference type="Rhea" id="RHEA-COMP:10748"/>
        <dbReference type="ChEBI" id="CHEBI:83833"/>
        <dbReference type="ChEBI" id="CHEBI:83834"/>
        <dbReference type="EC" id="5.2.1.8"/>
    </reaction>
</comment>
<dbReference type="GO" id="GO:0003755">
    <property type="term" value="F:peptidyl-prolyl cis-trans isomerase activity"/>
    <property type="evidence" value="ECO:0007669"/>
    <property type="project" value="UniProtKB-KW"/>
</dbReference>
<dbReference type="OrthoDB" id="530022at2"/>
<accession>A0A0V8A0M5</accession>
<dbReference type="PROSITE" id="PS50198">
    <property type="entry name" value="PPIC_PPIASE_2"/>
    <property type="match status" value="1"/>
</dbReference>
<evidence type="ECO:0000256" key="4">
    <source>
        <dbReference type="ARBA" id="ARBA00023110"/>
    </source>
</evidence>
<protein>
    <recommendedName>
        <fullName evidence="2">peptidylprolyl isomerase</fullName>
        <ecNumber evidence="2">5.2.1.8</ecNumber>
    </recommendedName>
</protein>
<dbReference type="PANTHER" id="PTHR47245">
    <property type="entry name" value="PEPTIDYLPROLYL ISOMERASE"/>
    <property type="match status" value="1"/>
</dbReference>
<evidence type="ECO:0000256" key="1">
    <source>
        <dbReference type="ARBA" id="ARBA00000971"/>
    </source>
</evidence>
<dbReference type="Gene3D" id="1.10.4030.10">
    <property type="entry name" value="Porin chaperone SurA, peptide-binding domain"/>
    <property type="match status" value="1"/>
</dbReference>
<gene>
    <name evidence="8" type="ORF">BC008_44855</name>
</gene>
<dbReference type="PANTHER" id="PTHR47245:SF1">
    <property type="entry name" value="FOLDASE PROTEIN PRSA"/>
    <property type="match status" value="1"/>
</dbReference>
<organism evidence="8 9">
    <name type="scientific">Mastigocoleus testarum BC008</name>
    <dbReference type="NCBI Taxonomy" id="371196"/>
    <lineage>
        <taxon>Bacteria</taxon>
        <taxon>Bacillati</taxon>
        <taxon>Cyanobacteriota</taxon>
        <taxon>Cyanophyceae</taxon>
        <taxon>Nostocales</taxon>
        <taxon>Hapalosiphonaceae</taxon>
        <taxon>Mastigocoleus</taxon>
    </lineage>
</organism>
<proteinExistence type="predicted"/>
<evidence type="ECO:0000313" key="9">
    <source>
        <dbReference type="Proteomes" id="UP000053372"/>
    </source>
</evidence>
<dbReference type="RefSeq" id="WP_027845927.1">
    <property type="nucleotide sequence ID" value="NZ_LMTZ01000001.1"/>
</dbReference>
<dbReference type="Pfam" id="PF13145">
    <property type="entry name" value="Rotamase_2"/>
    <property type="match status" value="1"/>
</dbReference>
<dbReference type="SUPFAM" id="SSF109998">
    <property type="entry name" value="Triger factor/SurA peptide-binding domain-like"/>
    <property type="match status" value="1"/>
</dbReference>
<evidence type="ECO:0000256" key="6">
    <source>
        <dbReference type="PROSITE-ProRule" id="PRU00278"/>
    </source>
</evidence>
<name>A0A0V8A0M5_9CYAN</name>